<keyword evidence="2" id="KW-1185">Reference proteome</keyword>
<protein>
    <submittedName>
        <fullName evidence="1">31608_t:CDS:1</fullName>
    </submittedName>
</protein>
<dbReference type="Proteomes" id="UP000789920">
    <property type="component" value="Unassembled WGS sequence"/>
</dbReference>
<accession>A0ACA9M4P9</accession>
<gene>
    <name evidence="1" type="ORF">RPERSI_LOCUS4402</name>
</gene>
<sequence>INLVWSLVEESLGMNQELHTRKKSAIIQSKLHNQSSEKRPIYVTKKFELPIE</sequence>
<comment type="caution">
    <text evidence="1">The sequence shown here is derived from an EMBL/GenBank/DDBJ whole genome shotgun (WGS) entry which is preliminary data.</text>
</comment>
<reference evidence="1" key="1">
    <citation type="submission" date="2021-06" db="EMBL/GenBank/DDBJ databases">
        <authorList>
            <person name="Kallberg Y."/>
            <person name="Tangrot J."/>
            <person name="Rosling A."/>
        </authorList>
    </citation>
    <scope>NUCLEOTIDE SEQUENCE</scope>
    <source>
        <strain evidence="1">MA461A</strain>
    </source>
</reference>
<dbReference type="EMBL" id="CAJVQC010006042">
    <property type="protein sequence ID" value="CAG8561967.1"/>
    <property type="molecule type" value="Genomic_DNA"/>
</dbReference>
<organism evidence="1 2">
    <name type="scientific">Racocetra persica</name>
    <dbReference type="NCBI Taxonomy" id="160502"/>
    <lineage>
        <taxon>Eukaryota</taxon>
        <taxon>Fungi</taxon>
        <taxon>Fungi incertae sedis</taxon>
        <taxon>Mucoromycota</taxon>
        <taxon>Glomeromycotina</taxon>
        <taxon>Glomeromycetes</taxon>
        <taxon>Diversisporales</taxon>
        <taxon>Gigasporaceae</taxon>
        <taxon>Racocetra</taxon>
    </lineage>
</organism>
<proteinExistence type="predicted"/>
<name>A0ACA9M4P9_9GLOM</name>
<evidence type="ECO:0000313" key="1">
    <source>
        <dbReference type="EMBL" id="CAG8561967.1"/>
    </source>
</evidence>
<evidence type="ECO:0000313" key="2">
    <source>
        <dbReference type="Proteomes" id="UP000789920"/>
    </source>
</evidence>
<feature type="non-terminal residue" evidence="1">
    <location>
        <position position="1"/>
    </location>
</feature>